<dbReference type="PIRSF" id="PIRSF037228">
    <property type="entry name" value="Lant_mod_RumM"/>
    <property type="match status" value="1"/>
</dbReference>
<dbReference type="CDD" id="cd04792">
    <property type="entry name" value="LanM-like"/>
    <property type="match status" value="1"/>
</dbReference>
<proteinExistence type="predicted"/>
<dbReference type="SMART" id="SM01260">
    <property type="entry name" value="LANC_like"/>
    <property type="match status" value="1"/>
</dbReference>
<dbReference type="SUPFAM" id="SSF158745">
    <property type="entry name" value="LanC-like"/>
    <property type="match status" value="1"/>
</dbReference>
<dbReference type="Pfam" id="PF13575">
    <property type="entry name" value="DUF4135"/>
    <property type="match status" value="1"/>
</dbReference>
<dbReference type="InterPro" id="IPR025410">
    <property type="entry name" value="Lant_dehyd"/>
</dbReference>
<dbReference type="InterPro" id="IPR007822">
    <property type="entry name" value="LANC-like"/>
</dbReference>
<evidence type="ECO:0000313" key="4">
    <source>
        <dbReference type="Proteomes" id="UP000542210"/>
    </source>
</evidence>
<dbReference type="EMBL" id="JACHND010000001">
    <property type="protein sequence ID" value="MBB4699694.1"/>
    <property type="molecule type" value="Genomic_DNA"/>
</dbReference>
<dbReference type="GO" id="GO:0046872">
    <property type="term" value="F:metal ion binding"/>
    <property type="evidence" value="ECO:0007669"/>
    <property type="project" value="UniProtKB-KW"/>
</dbReference>
<dbReference type="Pfam" id="PF05147">
    <property type="entry name" value="LANC_like"/>
    <property type="match status" value="1"/>
</dbReference>
<dbReference type="Gene3D" id="1.50.10.10">
    <property type="match status" value="1"/>
</dbReference>
<keyword evidence="4" id="KW-1185">Reference proteome</keyword>
<dbReference type="NCBIfam" id="TIGR03897">
    <property type="entry name" value="lanti_2_LanM"/>
    <property type="match status" value="1"/>
</dbReference>
<dbReference type="InterPro" id="IPR017146">
    <property type="entry name" value="Lanti_2_LanM"/>
</dbReference>
<dbReference type="AlphaFoldDB" id="A0A7W7D493"/>
<dbReference type="RefSeq" id="WP_184877413.1">
    <property type="nucleotide sequence ID" value="NZ_BOOV01000031.1"/>
</dbReference>
<dbReference type="GO" id="GO:0005975">
    <property type="term" value="P:carbohydrate metabolic process"/>
    <property type="evidence" value="ECO:0007669"/>
    <property type="project" value="InterPro"/>
</dbReference>
<dbReference type="GO" id="GO:0031179">
    <property type="term" value="P:peptide modification"/>
    <property type="evidence" value="ECO:0007669"/>
    <property type="project" value="InterPro"/>
</dbReference>
<accession>A0A7W7D493</accession>
<evidence type="ECO:0000313" key="3">
    <source>
        <dbReference type="EMBL" id="MBB4699694.1"/>
    </source>
</evidence>
<keyword evidence="1" id="KW-0479">Metal-binding</keyword>
<evidence type="ECO:0000259" key="2">
    <source>
        <dbReference type="Pfam" id="PF13575"/>
    </source>
</evidence>
<gene>
    <name evidence="3" type="ORF">BJ982_001238</name>
</gene>
<dbReference type="InterPro" id="IPR012341">
    <property type="entry name" value="6hp_glycosidase-like_sf"/>
</dbReference>
<sequence length="957" mass="101905">MAGDFDPSLDHLTAPALHRLSAVLASVPGLTAAEARVIHRGAAEALEETVRRKVNRVLLLELNAARISGRLRGATPEARWREWKATAATPEFWRSLTPHYPTMRSRLAVIVANRCAAAEELARRFAADRADLAALPGAPGGELTEVRFGAGDSHRGGRAVAVLHGSGGRVVYKPRSLAVDRELARLIARLAPALPHGAVIRVPEVLTRPDHGWAEHIAHRYCAGDAELRAFYRGIGHWLALMRLVGGSDLHAENLIAAGPAPVVVDCETLFTPHAASKPSGHGAAVDRASELLMGSVLRIGLLPGRGAALGWRGVDVSALGALPGQQPHVRVPVVVDAGTDAARLGVRRVEMAAAGNHPSPEPVLARYWDLVLDGFAELSGHLDALDRRGDLGGMLAGFADLPVRVVPRATEAYAELARMLWHPGSLHDEATACRSAARLLAEHADNQPGTPSDPKVIDAEVTELLNGDIPFFATTPARGRMDGPGGTAWGEEQDLIADALRRWRERESALDRDVIRAALVSAYLNEGWLPRTARMATPLIRQDDLDGRRRRLAAGMARRLRDTAVRGDDGTVTWIAPVLTASGWSVQSLTADVYGGAHGVAIALAAYVAETARGEADEVPGLDRLLADLLHTIRLAEDHDAALRRSGTPRRPDPPGGYVGIGSWIWSWLLLGRLGAVPDDEALARACVPAEELPAAVAADEVYDLLGGMAGAVVPLLRLAGRTGDARWSTRAREIGDRLVALAADDGRGARWPNADNRTGLGGMAHGATGIGWALARLADAGVPGAARFAALADRAFLFEESLYDPDGDGWLDLREAEPQVTASAWCHGAGGVGVVAADLLARHASPRWQDVLRRAAASCWKRGMGWNHTLCHGDLGNWEVLERAIDAGLGPERLTREHLYAYMIGTVEEHGPVTGLARDAFTPGLLPGVCGMLYQLLRARPGAPLPSVLLPDPGA</sequence>
<reference evidence="3 4" key="1">
    <citation type="submission" date="2020-08" db="EMBL/GenBank/DDBJ databases">
        <title>Sequencing the genomes of 1000 actinobacteria strains.</title>
        <authorList>
            <person name="Klenk H.-P."/>
        </authorList>
    </citation>
    <scope>NUCLEOTIDE SEQUENCE [LARGE SCALE GENOMIC DNA]</scope>
    <source>
        <strain evidence="3 4">DSM 45784</strain>
    </source>
</reference>
<comment type="caution">
    <text evidence="3">The sequence shown here is derived from an EMBL/GenBank/DDBJ whole genome shotgun (WGS) entry which is preliminary data.</text>
</comment>
<organism evidence="3 4">
    <name type="scientific">Sphaerisporangium siamense</name>
    <dbReference type="NCBI Taxonomy" id="795645"/>
    <lineage>
        <taxon>Bacteria</taxon>
        <taxon>Bacillati</taxon>
        <taxon>Actinomycetota</taxon>
        <taxon>Actinomycetes</taxon>
        <taxon>Streptosporangiales</taxon>
        <taxon>Streptosporangiaceae</taxon>
        <taxon>Sphaerisporangium</taxon>
    </lineage>
</organism>
<dbReference type="Proteomes" id="UP000542210">
    <property type="component" value="Unassembled WGS sequence"/>
</dbReference>
<name>A0A7W7D493_9ACTN</name>
<feature type="binding site" evidence="1">
    <location>
        <position position="828"/>
    </location>
    <ligand>
        <name>Zn(2+)</name>
        <dbReference type="ChEBI" id="CHEBI:29105"/>
    </ligand>
</feature>
<protein>
    <submittedName>
        <fullName evidence="3">Type 2 lantibiotic biosynthesis protein LanM</fullName>
    </submittedName>
</protein>
<feature type="binding site" evidence="1">
    <location>
        <position position="873"/>
    </location>
    <ligand>
        <name>Zn(2+)</name>
        <dbReference type="ChEBI" id="CHEBI:29105"/>
    </ligand>
</feature>
<feature type="binding site" evidence="1">
    <location>
        <position position="874"/>
    </location>
    <ligand>
        <name>Zn(2+)</name>
        <dbReference type="ChEBI" id="CHEBI:29105"/>
    </ligand>
</feature>
<keyword evidence="1" id="KW-0862">Zinc</keyword>
<dbReference type="PRINTS" id="PR01950">
    <property type="entry name" value="LANCSUPER"/>
</dbReference>
<evidence type="ECO:0000256" key="1">
    <source>
        <dbReference type="PIRSR" id="PIRSR607822-1"/>
    </source>
</evidence>
<feature type="domain" description="Lantibiotic biosynthesis protein dehydration" evidence="2">
    <location>
        <begin position="100"/>
        <end position="475"/>
    </location>
</feature>